<evidence type="ECO:0000313" key="4">
    <source>
        <dbReference type="EMBL" id="CAH0559586.1"/>
    </source>
</evidence>
<dbReference type="EMBL" id="OV121137">
    <property type="protein sequence ID" value="CAH0559586.1"/>
    <property type="molecule type" value="Genomic_DNA"/>
</dbReference>
<evidence type="ECO:0008006" key="6">
    <source>
        <dbReference type="Google" id="ProtNLM"/>
    </source>
</evidence>
<feature type="domain" description="A to I editase" evidence="3">
    <location>
        <begin position="273"/>
        <end position="595"/>
    </location>
</feature>
<reference evidence="4" key="1">
    <citation type="submission" date="2021-12" db="EMBL/GenBank/DDBJ databases">
        <authorList>
            <person name="King R."/>
        </authorList>
    </citation>
    <scope>NUCLEOTIDE SEQUENCE</scope>
</reference>
<dbReference type="Gene3D" id="3.30.160.20">
    <property type="match status" value="2"/>
</dbReference>
<protein>
    <recommendedName>
        <fullName evidence="6">Double-stranded RNA-specific editase Adar</fullName>
    </recommendedName>
</protein>
<dbReference type="InterPro" id="IPR002466">
    <property type="entry name" value="A_deamin"/>
</dbReference>
<proteinExistence type="predicted"/>
<dbReference type="AlphaFoldDB" id="A0A9P0BB50"/>
<dbReference type="PANTHER" id="PTHR10910">
    <property type="entry name" value="EUKARYOTE SPECIFIC DSRNA BINDING PROTEIN"/>
    <property type="match status" value="1"/>
</dbReference>
<gene>
    <name evidence="4" type="ORF">MELIAE_LOCUS9646</name>
</gene>
<feature type="domain" description="DRBM" evidence="2">
    <location>
        <begin position="168"/>
        <end position="204"/>
    </location>
</feature>
<dbReference type="GO" id="GO:0006396">
    <property type="term" value="P:RNA processing"/>
    <property type="evidence" value="ECO:0007669"/>
    <property type="project" value="InterPro"/>
</dbReference>
<dbReference type="OrthoDB" id="10268011at2759"/>
<dbReference type="GO" id="GO:0003726">
    <property type="term" value="F:double-stranded RNA adenosine deaminase activity"/>
    <property type="evidence" value="ECO:0007669"/>
    <property type="project" value="TreeGrafter"/>
</dbReference>
<dbReference type="PANTHER" id="PTHR10910:SF62">
    <property type="entry name" value="AT07585P-RELATED"/>
    <property type="match status" value="1"/>
</dbReference>
<dbReference type="PROSITE" id="PS50137">
    <property type="entry name" value="DS_RBD"/>
    <property type="match status" value="2"/>
</dbReference>
<organism evidence="4 5">
    <name type="scientific">Brassicogethes aeneus</name>
    <name type="common">Rape pollen beetle</name>
    <name type="synonym">Meligethes aeneus</name>
    <dbReference type="NCBI Taxonomy" id="1431903"/>
    <lineage>
        <taxon>Eukaryota</taxon>
        <taxon>Metazoa</taxon>
        <taxon>Ecdysozoa</taxon>
        <taxon>Arthropoda</taxon>
        <taxon>Hexapoda</taxon>
        <taxon>Insecta</taxon>
        <taxon>Pterygota</taxon>
        <taxon>Neoptera</taxon>
        <taxon>Endopterygota</taxon>
        <taxon>Coleoptera</taxon>
        <taxon>Polyphaga</taxon>
        <taxon>Cucujiformia</taxon>
        <taxon>Nitidulidae</taxon>
        <taxon>Meligethinae</taxon>
        <taxon>Brassicogethes</taxon>
    </lineage>
</organism>
<dbReference type="SMART" id="SM00358">
    <property type="entry name" value="DSRM"/>
    <property type="match status" value="2"/>
</dbReference>
<dbReference type="GO" id="GO:0006382">
    <property type="term" value="P:adenosine to inosine editing"/>
    <property type="evidence" value="ECO:0007669"/>
    <property type="project" value="TreeGrafter"/>
</dbReference>
<feature type="domain" description="DRBM" evidence="2">
    <location>
        <begin position="32"/>
        <end position="98"/>
    </location>
</feature>
<evidence type="ECO:0000313" key="5">
    <source>
        <dbReference type="Proteomes" id="UP001154078"/>
    </source>
</evidence>
<name>A0A9P0BB50_BRAAE</name>
<keyword evidence="1" id="KW-0694">RNA-binding</keyword>
<dbReference type="SUPFAM" id="SSF54768">
    <property type="entry name" value="dsRNA-binding domain-like"/>
    <property type="match status" value="2"/>
</dbReference>
<sequence>MQDIESEPAKKRNIEENNVTPNKKKVVEVSINDKNPISVLNELRLGLKYNVLEQVGPSHAPIFKVSVEVDGHTYFGTGGSKKIAKAKAAEEALKSFIQFPNNGKIITTHQIISSGDFTADTFETKKVKSNAPNVPKKGVLKAPVMYLHELYPNSKLDIASNDGDPYARFKAVISIDNEKYTGTGASKKLAKNAAATIALRKLINYQPNSDISPNSEFNDISSEDQELADTIGRMINDKFAALMENDMNHSKRKVLAGIVMTRDDDLTTASVIAVATGTKCVSGEYISMMGLSINDMHAEILSRRCLVSFFYAELEKLLNPEEAEKSIFALRPEGCGYKLKPGIKFHLYISTAPCGDARIFSPHEENSAVDKHPNRSSRGLLRTKIESGEGTIPIKGNTSQTWDGVIQGERLLTMSCSDKLCKWNVLGVQGALLSHFIEPVYFSNVILGSLLKETHLFRAICGRIENTLQGLPPPYLLNRPGMLLLSFKEIRQPSKAPSFAVLWRAGDPAPEVIATTTGKPETGHPNVCKQRFVHKFKNLVGRLSTITDLKDCPATYCETKESAKNYHVAKISLYEAFKKSGLGSWVSKPVEQDMFEI</sequence>
<dbReference type="Proteomes" id="UP001154078">
    <property type="component" value="Chromosome 6"/>
</dbReference>
<evidence type="ECO:0000256" key="1">
    <source>
        <dbReference type="PROSITE-ProRule" id="PRU00266"/>
    </source>
</evidence>
<dbReference type="GO" id="GO:0005737">
    <property type="term" value="C:cytoplasm"/>
    <property type="evidence" value="ECO:0007669"/>
    <property type="project" value="TreeGrafter"/>
</dbReference>
<dbReference type="PROSITE" id="PS50141">
    <property type="entry name" value="A_DEAMIN_EDITASE"/>
    <property type="match status" value="1"/>
</dbReference>
<dbReference type="InterPro" id="IPR014720">
    <property type="entry name" value="dsRBD_dom"/>
</dbReference>
<evidence type="ECO:0000259" key="2">
    <source>
        <dbReference type="PROSITE" id="PS50137"/>
    </source>
</evidence>
<dbReference type="Pfam" id="PF00035">
    <property type="entry name" value="dsrm"/>
    <property type="match status" value="2"/>
</dbReference>
<dbReference type="GO" id="GO:0010468">
    <property type="term" value="P:regulation of gene expression"/>
    <property type="evidence" value="ECO:0007669"/>
    <property type="project" value="UniProtKB-ARBA"/>
</dbReference>
<dbReference type="GO" id="GO:0008251">
    <property type="term" value="F:tRNA-specific adenosine deaminase activity"/>
    <property type="evidence" value="ECO:0007669"/>
    <property type="project" value="TreeGrafter"/>
</dbReference>
<keyword evidence="5" id="KW-1185">Reference proteome</keyword>
<evidence type="ECO:0000259" key="3">
    <source>
        <dbReference type="PROSITE" id="PS50141"/>
    </source>
</evidence>
<accession>A0A9P0BB50</accession>
<dbReference type="SMART" id="SM00552">
    <property type="entry name" value="ADEAMc"/>
    <property type="match status" value="1"/>
</dbReference>
<dbReference type="GO" id="GO:0003725">
    <property type="term" value="F:double-stranded RNA binding"/>
    <property type="evidence" value="ECO:0007669"/>
    <property type="project" value="TreeGrafter"/>
</dbReference>
<dbReference type="Pfam" id="PF02137">
    <property type="entry name" value="A_deamin"/>
    <property type="match status" value="1"/>
</dbReference>
<dbReference type="GO" id="GO:0005730">
    <property type="term" value="C:nucleolus"/>
    <property type="evidence" value="ECO:0007669"/>
    <property type="project" value="TreeGrafter"/>
</dbReference>